<proteinExistence type="predicted"/>
<protein>
    <submittedName>
        <fullName evidence="1">Uncharacterized protein</fullName>
    </submittedName>
</protein>
<dbReference type="AlphaFoldDB" id="A0A8T1PWN4"/>
<sequence length="118" mass="13844">MENGQSWRALQPPFRIWARDKSHMAGLCSVLDACSLTLLTEQKMTILSFRVAPLWWMLFEVFIKFGNEWKKKSSFGQLPHNQKYIYIYSTLPNSPIVNLLSEKINSEYPFFFHLVVVV</sequence>
<evidence type="ECO:0000313" key="1">
    <source>
        <dbReference type="EMBL" id="KAG6645262.1"/>
    </source>
</evidence>
<dbReference type="EMBL" id="CM031816">
    <property type="protein sequence ID" value="KAG6645262.1"/>
    <property type="molecule type" value="Genomic_DNA"/>
</dbReference>
<evidence type="ECO:0000313" key="2">
    <source>
        <dbReference type="Proteomes" id="UP000811609"/>
    </source>
</evidence>
<accession>A0A8T1PWN4</accession>
<keyword evidence="2" id="KW-1185">Reference proteome</keyword>
<name>A0A8T1PWN4_CARIL</name>
<comment type="caution">
    <text evidence="1">The sequence shown here is derived from an EMBL/GenBank/DDBJ whole genome shotgun (WGS) entry which is preliminary data.</text>
</comment>
<dbReference type="Proteomes" id="UP000811609">
    <property type="component" value="Chromosome 8"/>
</dbReference>
<reference evidence="1" key="1">
    <citation type="submission" date="2020-12" db="EMBL/GenBank/DDBJ databases">
        <title>WGS assembly of Carya illinoinensis cv. Pawnee.</title>
        <authorList>
            <person name="Platts A."/>
            <person name="Shu S."/>
            <person name="Wright S."/>
            <person name="Barry K."/>
            <person name="Edger P."/>
            <person name="Pires J.C."/>
            <person name="Schmutz J."/>
        </authorList>
    </citation>
    <scope>NUCLEOTIDE SEQUENCE</scope>
    <source>
        <tissue evidence="1">Leaf</tissue>
    </source>
</reference>
<gene>
    <name evidence="1" type="ORF">CIPAW_08G110100</name>
</gene>
<organism evidence="1 2">
    <name type="scientific">Carya illinoinensis</name>
    <name type="common">Pecan</name>
    <dbReference type="NCBI Taxonomy" id="32201"/>
    <lineage>
        <taxon>Eukaryota</taxon>
        <taxon>Viridiplantae</taxon>
        <taxon>Streptophyta</taxon>
        <taxon>Embryophyta</taxon>
        <taxon>Tracheophyta</taxon>
        <taxon>Spermatophyta</taxon>
        <taxon>Magnoliopsida</taxon>
        <taxon>eudicotyledons</taxon>
        <taxon>Gunneridae</taxon>
        <taxon>Pentapetalae</taxon>
        <taxon>rosids</taxon>
        <taxon>fabids</taxon>
        <taxon>Fagales</taxon>
        <taxon>Juglandaceae</taxon>
        <taxon>Carya</taxon>
    </lineage>
</organism>